<feature type="region of interest" description="Disordered" evidence="2">
    <location>
        <begin position="262"/>
        <end position="298"/>
    </location>
</feature>
<evidence type="ECO:0000256" key="3">
    <source>
        <dbReference type="SAM" id="SignalP"/>
    </source>
</evidence>
<organism evidence="4 5">
    <name type="scientific">Penicillium cf. viridicatum</name>
    <dbReference type="NCBI Taxonomy" id="2972119"/>
    <lineage>
        <taxon>Eukaryota</taxon>
        <taxon>Fungi</taxon>
        <taxon>Dikarya</taxon>
        <taxon>Ascomycota</taxon>
        <taxon>Pezizomycotina</taxon>
        <taxon>Eurotiomycetes</taxon>
        <taxon>Eurotiomycetidae</taxon>
        <taxon>Eurotiales</taxon>
        <taxon>Aspergillaceae</taxon>
        <taxon>Penicillium</taxon>
    </lineage>
</organism>
<reference evidence="4" key="1">
    <citation type="submission" date="2022-11" db="EMBL/GenBank/DDBJ databases">
        <authorList>
            <person name="Petersen C."/>
        </authorList>
    </citation>
    <scope>NUCLEOTIDE SEQUENCE</scope>
    <source>
        <strain evidence="4">IBT 20477</strain>
    </source>
</reference>
<dbReference type="OrthoDB" id="4509548at2759"/>
<evidence type="ECO:0000256" key="1">
    <source>
        <dbReference type="SAM" id="Coils"/>
    </source>
</evidence>
<feature type="coiled-coil region" evidence="1">
    <location>
        <begin position="131"/>
        <end position="158"/>
    </location>
</feature>
<feature type="chain" id="PRO_5040892705" evidence="3">
    <location>
        <begin position="21"/>
        <end position="298"/>
    </location>
</feature>
<protein>
    <submittedName>
        <fullName evidence="4">Uncharacterized protein</fullName>
    </submittedName>
</protein>
<reference evidence="4" key="2">
    <citation type="journal article" date="2023" name="IMA Fungus">
        <title>Comparative genomic study of the Penicillium genus elucidates a diverse pangenome and 15 lateral gene transfer events.</title>
        <authorList>
            <person name="Petersen C."/>
            <person name="Sorensen T."/>
            <person name="Nielsen M.R."/>
            <person name="Sondergaard T.E."/>
            <person name="Sorensen J.L."/>
            <person name="Fitzpatrick D.A."/>
            <person name="Frisvad J.C."/>
            <person name="Nielsen K.L."/>
        </authorList>
    </citation>
    <scope>NUCLEOTIDE SEQUENCE</scope>
    <source>
        <strain evidence="4">IBT 20477</strain>
    </source>
</reference>
<keyword evidence="3" id="KW-0732">Signal</keyword>
<feature type="compositionally biased region" description="Low complexity" evidence="2">
    <location>
        <begin position="268"/>
        <end position="298"/>
    </location>
</feature>
<evidence type="ECO:0000313" key="5">
    <source>
        <dbReference type="Proteomes" id="UP001150942"/>
    </source>
</evidence>
<accession>A0A9W9N4F3</accession>
<proteinExistence type="predicted"/>
<keyword evidence="5" id="KW-1185">Reference proteome</keyword>
<gene>
    <name evidence="4" type="ORF">N7449_000125</name>
</gene>
<feature type="signal peptide" evidence="3">
    <location>
        <begin position="1"/>
        <end position="20"/>
    </location>
</feature>
<evidence type="ECO:0000313" key="4">
    <source>
        <dbReference type="EMBL" id="KAJ5212956.1"/>
    </source>
</evidence>
<dbReference type="AlphaFoldDB" id="A0A9W9N4F3"/>
<dbReference type="EMBL" id="JAPQKQ010000001">
    <property type="protein sequence ID" value="KAJ5212956.1"/>
    <property type="molecule type" value="Genomic_DNA"/>
</dbReference>
<name>A0A9W9N4F3_9EURO</name>
<dbReference type="Proteomes" id="UP001150942">
    <property type="component" value="Unassembled WGS sequence"/>
</dbReference>
<comment type="caution">
    <text evidence="4">The sequence shown here is derived from an EMBL/GenBank/DDBJ whole genome shotgun (WGS) entry which is preliminary data.</text>
</comment>
<sequence length="298" mass="32884">MKVFNLLFLWCSVLITHVLANNQAAPYELLHYYYVYKLEWDTGVEKAIAPGCATKYGRMCYFDEFAKYLMDAEWRDAYRPSAADHTKSPGMGAVTKLSSNIPHSARYQLNLLLPHINADAKSFPLVFETILHAANNAIAQENVNKDDLEQAVAMAQEVKEARTPPIFEIQEAALKARVGEEAFDFVQVTASGFKWPDTLAAIDSAVEDGDLTAEKGATMKENIRLFSLTYEHDILTGKVSDHNHLNIVKSLATSITSLTRGIEERFPESGGVSSSSGPSSECESEFSYSSTSSSSDSD</sequence>
<keyword evidence="1" id="KW-0175">Coiled coil</keyword>
<evidence type="ECO:0000256" key="2">
    <source>
        <dbReference type="SAM" id="MobiDB-lite"/>
    </source>
</evidence>